<name>A0A923E8Z0_CLOTT</name>
<dbReference type="RefSeq" id="WP_156950177.1">
    <property type="nucleotide sequence ID" value="NZ_JAAZWO010000002.1"/>
</dbReference>
<keyword evidence="1" id="KW-0472">Membrane</keyword>
<feature type="transmembrane region" description="Helical" evidence="1">
    <location>
        <begin position="21"/>
        <end position="42"/>
    </location>
</feature>
<accession>A0A923E8Z0</accession>
<evidence type="ECO:0000313" key="3">
    <source>
        <dbReference type="Proteomes" id="UP000563151"/>
    </source>
</evidence>
<proteinExistence type="predicted"/>
<reference evidence="2 3" key="1">
    <citation type="submission" date="2020-04" db="EMBL/GenBank/DDBJ databases">
        <title>Genomic insights into acetone-butanol-ethanol (ABE) fermentation by sequencing solventogenic clostridia strains.</title>
        <authorList>
            <person name="Brown S."/>
        </authorList>
    </citation>
    <scope>NUCLEOTIDE SEQUENCE [LARGE SCALE GENOMIC DNA]</scope>
    <source>
        <strain evidence="2 3">DJ011</strain>
    </source>
</reference>
<protein>
    <submittedName>
        <fullName evidence="2">Uncharacterized protein</fullName>
    </submittedName>
</protein>
<dbReference type="EMBL" id="JAAZWO010000002">
    <property type="protein sequence ID" value="MBC2396629.1"/>
    <property type="molecule type" value="Genomic_DNA"/>
</dbReference>
<evidence type="ECO:0000256" key="1">
    <source>
        <dbReference type="SAM" id="Phobius"/>
    </source>
</evidence>
<comment type="caution">
    <text evidence="2">The sequence shown here is derived from an EMBL/GenBank/DDBJ whole genome shotgun (WGS) entry which is preliminary data.</text>
</comment>
<keyword evidence="1" id="KW-1133">Transmembrane helix</keyword>
<dbReference type="Proteomes" id="UP000563151">
    <property type="component" value="Unassembled WGS sequence"/>
</dbReference>
<keyword evidence="1" id="KW-0812">Transmembrane</keyword>
<evidence type="ECO:0000313" key="2">
    <source>
        <dbReference type="EMBL" id="MBC2396629.1"/>
    </source>
</evidence>
<keyword evidence="3" id="KW-1185">Reference proteome</keyword>
<dbReference type="AlphaFoldDB" id="A0A923E8Z0"/>
<organism evidence="2 3">
    <name type="scientific">Clostridium tetanomorphum</name>
    <dbReference type="NCBI Taxonomy" id="1553"/>
    <lineage>
        <taxon>Bacteria</taxon>
        <taxon>Bacillati</taxon>
        <taxon>Bacillota</taxon>
        <taxon>Clostridia</taxon>
        <taxon>Eubacteriales</taxon>
        <taxon>Clostridiaceae</taxon>
        <taxon>Clostridium</taxon>
    </lineage>
</organism>
<sequence length="45" mass="5316">MFINNKMIKRHRFRCLSNGEKMCIAGMIVMSYMKGILLGMYLNEK</sequence>
<gene>
    <name evidence="2" type="ORF">HGG79_02390</name>
</gene>